<name>A0AAW3MGH6_9BACL</name>
<reference evidence="3 4" key="1">
    <citation type="journal article" date="2016" name="Front. Microbiol.">
        <title>Genomic Resource of Rice Seed Associated Bacteria.</title>
        <authorList>
            <person name="Midha S."/>
            <person name="Bansal K."/>
            <person name="Sharma S."/>
            <person name="Kumar N."/>
            <person name="Patil P.P."/>
            <person name="Chaudhry V."/>
            <person name="Patil P.B."/>
        </authorList>
    </citation>
    <scope>NUCLEOTIDE SEQUENCE [LARGE SCALE GENOMIC DNA]</scope>
    <source>
        <strain evidence="3 4">RSA11</strain>
    </source>
</reference>
<sequence length="371" mass="39300">MAYWDKNGPEPVLPGLYMVIEKMQDQVIRPGQRGVIGMVTNGLAANKGTVVTLNNVGEALTALGVSNYQFAKRCFAGGARQIVAYVLKDAETLAAGLAQLDPYYFDVATIGRDVTSDEVDDLKTWRIANELDGKNFVVVAGGAAGLADNTAIKNLYATGKHGDIMYVGMGGVDIDGNVVSPGELAAWIAGKQGGRGMTQGSLTRQSIDFLADVERRLTKAQREELYTAGIAVPIHNGNQVVLEAAITSSKVIEGTNPSKPHHSGGKLRIAYNAAVYQTTLNDAIESGFIGKINNDLPGQDILTGALNNFNDALIDEGVLAPGTQTTLHPDYVSEGDKIYLLTRGYFIDAAEKFFIDFQVGSVPATAATGGA</sequence>
<feature type="domain" description="Tail sheath protein subtilisin-like" evidence="2">
    <location>
        <begin position="93"/>
        <end position="248"/>
    </location>
</feature>
<evidence type="ECO:0000313" key="4">
    <source>
        <dbReference type="Proteomes" id="UP000072605"/>
    </source>
</evidence>
<dbReference type="EMBL" id="LDQV01000012">
    <property type="protein sequence ID" value="KTR27902.1"/>
    <property type="molecule type" value="Genomic_DNA"/>
</dbReference>
<dbReference type="Gene3D" id="3.30.1370.220">
    <property type="match status" value="1"/>
</dbReference>
<comment type="caution">
    <text evidence="3">The sequence shown here is derived from an EMBL/GenBank/DDBJ whole genome shotgun (WGS) entry which is preliminary data.</text>
</comment>
<dbReference type="Gene3D" id="3.30.360.90">
    <property type="match status" value="1"/>
</dbReference>
<dbReference type="InterPro" id="IPR035089">
    <property type="entry name" value="Phage_sheath_subtilisin"/>
</dbReference>
<dbReference type="Pfam" id="PF04984">
    <property type="entry name" value="Phage_sheath_1"/>
    <property type="match status" value="1"/>
</dbReference>
<dbReference type="RefSeq" id="WP_058713191.1">
    <property type="nucleotide sequence ID" value="NZ_LDQV01000012.1"/>
</dbReference>
<dbReference type="Gene3D" id="3.40.50.11790">
    <property type="match status" value="1"/>
</dbReference>
<evidence type="ECO:0000259" key="2">
    <source>
        <dbReference type="Pfam" id="PF04984"/>
    </source>
</evidence>
<dbReference type="Proteomes" id="UP000072605">
    <property type="component" value="Unassembled WGS sequence"/>
</dbReference>
<comment type="similarity">
    <text evidence="1">Belongs to the myoviridae tail sheath protein family.</text>
</comment>
<gene>
    <name evidence="3" type="ORF">RSA11_04355</name>
</gene>
<protein>
    <recommendedName>
        <fullName evidence="2">Tail sheath protein subtilisin-like domain-containing protein</fullName>
    </recommendedName>
</protein>
<evidence type="ECO:0000256" key="1">
    <source>
        <dbReference type="ARBA" id="ARBA00008005"/>
    </source>
</evidence>
<dbReference type="AlphaFoldDB" id="A0AAW3MGH6"/>
<organism evidence="3 4">
    <name type="scientific">Exiguobacterium indicum</name>
    <dbReference type="NCBI Taxonomy" id="296995"/>
    <lineage>
        <taxon>Bacteria</taxon>
        <taxon>Bacillati</taxon>
        <taxon>Bacillota</taxon>
        <taxon>Bacilli</taxon>
        <taxon>Bacillales</taxon>
        <taxon>Bacillales Family XII. Incertae Sedis</taxon>
        <taxon>Exiguobacterium</taxon>
    </lineage>
</organism>
<proteinExistence type="inferred from homology"/>
<evidence type="ECO:0000313" key="3">
    <source>
        <dbReference type="EMBL" id="KTR27902.1"/>
    </source>
</evidence>
<accession>A0AAW3MGH6</accession>